<keyword evidence="4" id="KW-1185">Reference proteome</keyword>
<feature type="domain" description="HTH merR-type" evidence="2">
    <location>
        <begin position="86"/>
        <end position="152"/>
    </location>
</feature>
<dbReference type="Gene3D" id="1.10.1660.10">
    <property type="match status" value="1"/>
</dbReference>
<dbReference type="PROSITE" id="PS50937">
    <property type="entry name" value="HTH_MERR_2"/>
    <property type="match status" value="1"/>
</dbReference>
<evidence type="ECO:0000256" key="1">
    <source>
        <dbReference type="SAM" id="MobiDB-lite"/>
    </source>
</evidence>
<dbReference type="OrthoDB" id="3826383at2"/>
<sequence>MRPYRRARSPSSRAAAAVRCGVRASSSATSSSASSRSRWASAERPTDLSGFLIAAGSVHSSSARAAPGPGTGAAPAAPSGRGGTFIGPLAGRLGIRTATLRKWQRAGLVRPRRDPRTAYRVFDEAAARDAMLTHQLRRGGYLLEEIAPLIAQVRTAGGVEPLEGALNDWHARLAARGRAMPTGAAALDACLGEPLSSAVPAARTARSG</sequence>
<evidence type="ECO:0000259" key="2">
    <source>
        <dbReference type="PROSITE" id="PS50937"/>
    </source>
</evidence>
<accession>A0A367EBB7</accession>
<feature type="region of interest" description="Disordered" evidence="1">
    <location>
        <begin position="62"/>
        <end position="81"/>
    </location>
</feature>
<feature type="region of interest" description="Disordered" evidence="1">
    <location>
        <begin position="1"/>
        <end position="44"/>
    </location>
</feature>
<dbReference type="SMART" id="SM00422">
    <property type="entry name" value="HTH_MERR"/>
    <property type="match status" value="1"/>
</dbReference>
<protein>
    <submittedName>
        <fullName evidence="3">MerR family transcriptional regulator</fullName>
    </submittedName>
</protein>
<dbReference type="InterPro" id="IPR000551">
    <property type="entry name" value="MerR-type_HTH_dom"/>
</dbReference>
<feature type="compositionally biased region" description="Low complexity" evidence="1">
    <location>
        <begin position="9"/>
        <end position="42"/>
    </location>
</feature>
<comment type="caution">
    <text evidence="3">The sequence shown here is derived from an EMBL/GenBank/DDBJ whole genome shotgun (WGS) entry which is preliminary data.</text>
</comment>
<proteinExistence type="predicted"/>
<dbReference type="Pfam" id="PF13411">
    <property type="entry name" value="MerR_1"/>
    <property type="match status" value="1"/>
</dbReference>
<name>A0A367EBB7_9ACTN</name>
<dbReference type="GO" id="GO:0003677">
    <property type="term" value="F:DNA binding"/>
    <property type="evidence" value="ECO:0007669"/>
    <property type="project" value="InterPro"/>
</dbReference>
<dbReference type="GO" id="GO:0006355">
    <property type="term" value="P:regulation of DNA-templated transcription"/>
    <property type="evidence" value="ECO:0007669"/>
    <property type="project" value="InterPro"/>
</dbReference>
<evidence type="ECO:0000313" key="4">
    <source>
        <dbReference type="Proteomes" id="UP000253507"/>
    </source>
</evidence>
<evidence type="ECO:0000313" key="3">
    <source>
        <dbReference type="EMBL" id="RCG15356.1"/>
    </source>
</evidence>
<feature type="compositionally biased region" description="Low complexity" evidence="1">
    <location>
        <begin position="62"/>
        <end position="79"/>
    </location>
</feature>
<reference evidence="3 4" key="1">
    <citation type="submission" date="2018-06" db="EMBL/GenBank/DDBJ databases">
        <title>Streptomyces reniochalinae sp. nov. and Streptomyces diacarnus sp. nov. from marine sponges.</title>
        <authorList>
            <person name="Li L."/>
        </authorList>
    </citation>
    <scope>NUCLEOTIDE SEQUENCE [LARGE SCALE GENOMIC DNA]</scope>
    <source>
        <strain evidence="3 4">LHW50302</strain>
    </source>
</reference>
<dbReference type="AlphaFoldDB" id="A0A367EBB7"/>
<dbReference type="EMBL" id="QOIM01000041">
    <property type="protein sequence ID" value="RCG15356.1"/>
    <property type="molecule type" value="Genomic_DNA"/>
</dbReference>
<organism evidence="3 4">
    <name type="scientific">Streptomyces reniochalinae</name>
    <dbReference type="NCBI Taxonomy" id="2250578"/>
    <lineage>
        <taxon>Bacteria</taxon>
        <taxon>Bacillati</taxon>
        <taxon>Actinomycetota</taxon>
        <taxon>Actinomycetes</taxon>
        <taxon>Kitasatosporales</taxon>
        <taxon>Streptomycetaceae</taxon>
        <taxon>Streptomyces</taxon>
    </lineage>
</organism>
<dbReference type="Proteomes" id="UP000253507">
    <property type="component" value="Unassembled WGS sequence"/>
</dbReference>
<gene>
    <name evidence="3" type="ORF">DQ392_24590</name>
</gene>
<dbReference type="SUPFAM" id="SSF46955">
    <property type="entry name" value="Putative DNA-binding domain"/>
    <property type="match status" value="1"/>
</dbReference>
<dbReference type="InterPro" id="IPR009061">
    <property type="entry name" value="DNA-bd_dom_put_sf"/>
</dbReference>